<reference evidence="2" key="1">
    <citation type="submission" date="2021-01" db="EMBL/GenBank/DDBJ databases">
        <authorList>
            <person name="Corre E."/>
            <person name="Pelletier E."/>
            <person name="Niang G."/>
            <person name="Scheremetjew M."/>
            <person name="Finn R."/>
            <person name="Kale V."/>
            <person name="Holt S."/>
            <person name="Cochrane G."/>
            <person name="Meng A."/>
            <person name="Brown T."/>
            <person name="Cohen L."/>
        </authorList>
    </citation>
    <scope>NUCLEOTIDE SEQUENCE</scope>
    <source>
        <strain evidence="2">SAG 36.94</strain>
    </source>
</reference>
<dbReference type="EMBL" id="HBGH01017016">
    <property type="protein sequence ID" value="CAD9237324.1"/>
    <property type="molecule type" value="Transcribed_RNA"/>
</dbReference>
<name>A0A7S1TK72_9RHOD</name>
<evidence type="ECO:0000313" key="2">
    <source>
        <dbReference type="EMBL" id="CAD9237324.1"/>
    </source>
</evidence>
<gene>
    <name evidence="2" type="ORF">CCAE0312_LOCUS9423</name>
</gene>
<dbReference type="AlphaFoldDB" id="A0A7S1TK72"/>
<sequence length="120" mass="13300">MNVLLTAPLFGSKLLVHCAPEQHTVDEEAASPPTEQTPGNQEDLRRTSRPLEELFSVISEWLHGECHSIALNYGNPRHKGGVRVQGTFWAIKRIEREDHQKGGRCHSGLSNGQLLILVVG</sequence>
<organism evidence="2">
    <name type="scientific">Compsopogon caeruleus</name>
    <dbReference type="NCBI Taxonomy" id="31354"/>
    <lineage>
        <taxon>Eukaryota</taxon>
        <taxon>Rhodophyta</taxon>
        <taxon>Compsopogonophyceae</taxon>
        <taxon>Compsopogonales</taxon>
        <taxon>Compsopogonaceae</taxon>
        <taxon>Compsopogon</taxon>
    </lineage>
</organism>
<proteinExistence type="predicted"/>
<protein>
    <submittedName>
        <fullName evidence="2">Uncharacterized protein</fullName>
    </submittedName>
</protein>
<evidence type="ECO:0000256" key="1">
    <source>
        <dbReference type="SAM" id="MobiDB-lite"/>
    </source>
</evidence>
<accession>A0A7S1TK72</accession>
<feature type="region of interest" description="Disordered" evidence="1">
    <location>
        <begin position="21"/>
        <end position="46"/>
    </location>
</feature>